<dbReference type="InterPro" id="IPR037401">
    <property type="entry name" value="SnoaL-like"/>
</dbReference>
<sequence>MSAAATAPEQIRATAQSYVDALVAGDLEAVMALYADDATVEDPVGGGTVHEGAEAIRAFYSSVVALKIEAKVLETRVCGNDLLFNFEITTHFDGGSKATINVWDLMVHDAEGKVSSMRAYWTPENMS</sequence>
<dbReference type="Pfam" id="PF12680">
    <property type="entry name" value="SnoaL_2"/>
    <property type="match status" value="1"/>
</dbReference>
<evidence type="ECO:0000259" key="1">
    <source>
        <dbReference type="Pfam" id="PF12680"/>
    </source>
</evidence>
<dbReference type="SUPFAM" id="SSF54427">
    <property type="entry name" value="NTF2-like"/>
    <property type="match status" value="1"/>
</dbReference>
<protein>
    <submittedName>
        <fullName evidence="2">Delta(5)-3-ketosteroid isomerase</fullName>
    </submittedName>
</protein>
<evidence type="ECO:0000313" key="3">
    <source>
        <dbReference type="Proteomes" id="UP000244928"/>
    </source>
</evidence>
<dbReference type="KEGG" id="dlu:A6035_16835"/>
<dbReference type="RefSeq" id="WP_108848917.1">
    <property type="nucleotide sequence ID" value="NZ_CP015449.1"/>
</dbReference>
<dbReference type="NCBIfam" id="TIGR02246">
    <property type="entry name" value="SgcJ/EcaC family oxidoreductase"/>
    <property type="match status" value="1"/>
</dbReference>
<dbReference type="GO" id="GO:0016853">
    <property type="term" value="F:isomerase activity"/>
    <property type="evidence" value="ECO:0007669"/>
    <property type="project" value="UniProtKB-KW"/>
</dbReference>
<dbReference type="EMBL" id="CP015449">
    <property type="protein sequence ID" value="AWH93563.1"/>
    <property type="molecule type" value="Genomic_DNA"/>
</dbReference>
<keyword evidence="2" id="KW-0413">Isomerase</keyword>
<dbReference type="InterPro" id="IPR011944">
    <property type="entry name" value="Steroid_delta5-4_isomerase"/>
</dbReference>
<dbReference type="AlphaFoldDB" id="A0A2S1RB93"/>
<proteinExistence type="predicted"/>
<accession>A0A2S1RB93</accession>
<dbReference type="Proteomes" id="UP000244928">
    <property type="component" value="Chromosome"/>
</dbReference>
<gene>
    <name evidence="2" type="ORF">A6035_16835</name>
</gene>
<organism evidence="2 3">
    <name type="scientific">Dietzia lutea</name>
    <dbReference type="NCBI Taxonomy" id="546160"/>
    <lineage>
        <taxon>Bacteria</taxon>
        <taxon>Bacillati</taxon>
        <taxon>Actinomycetota</taxon>
        <taxon>Actinomycetes</taxon>
        <taxon>Mycobacteriales</taxon>
        <taxon>Dietziaceae</taxon>
        <taxon>Dietzia</taxon>
    </lineage>
</organism>
<feature type="domain" description="SnoaL-like" evidence="1">
    <location>
        <begin position="16"/>
        <end position="115"/>
    </location>
</feature>
<dbReference type="InterPro" id="IPR032710">
    <property type="entry name" value="NTF2-like_dom_sf"/>
</dbReference>
<reference evidence="2 3" key="1">
    <citation type="submission" date="2016-04" db="EMBL/GenBank/DDBJ databases">
        <title>Complete genome sequence of Dietzia lutea YIM 80766T, a strain isolated from desert soil in Egypt.</title>
        <authorList>
            <person name="Zhao J."/>
            <person name="Hu B."/>
            <person name="Geng S."/>
            <person name="Nie Y."/>
            <person name="Tang Y."/>
        </authorList>
    </citation>
    <scope>NUCLEOTIDE SEQUENCE [LARGE SCALE GENOMIC DNA]</scope>
    <source>
        <strain evidence="2 3">YIM 80766</strain>
    </source>
</reference>
<evidence type="ECO:0000313" key="2">
    <source>
        <dbReference type="EMBL" id="AWH93563.1"/>
    </source>
</evidence>
<name>A0A2S1RB93_9ACTN</name>
<keyword evidence="3" id="KW-1185">Reference proteome</keyword>
<dbReference type="OrthoDB" id="459617at2"/>
<dbReference type="Gene3D" id="3.10.450.50">
    <property type="match status" value="1"/>
</dbReference>